<dbReference type="Proteomes" id="UP000194318">
    <property type="component" value="Unassembled WGS sequence"/>
</dbReference>
<protein>
    <submittedName>
        <fullName evidence="1">Uncharacterized protein</fullName>
    </submittedName>
</protein>
<dbReference type="AlphaFoldDB" id="A0A1Y2NP60"/>
<gene>
    <name evidence="1" type="ORF">BG846_05057</name>
</gene>
<name>A0A1Y2NP60_STRFR</name>
<proteinExistence type="predicted"/>
<evidence type="ECO:0000313" key="1">
    <source>
        <dbReference type="EMBL" id="OSY49294.1"/>
    </source>
</evidence>
<accession>A0A1Y2NP60</accession>
<comment type="caution">
    <text evidence="1">The sequence shown here is derived from an EMBL/GenBank/DDBJ whole genome shotgun (WGS) entry which is preliminary data.</text>
</comment>
<reference evidence="1 2" key="1">
    <citation type="submission" date="2016-09" db="EMBL/GenBank/DDBJ databases">
        <title>Streptomyces fradiae DSM40063, a candidate organism with high potential of specific P450 cytochromes.</title>
        <authorList>
            <person name="Grumaz C."/>
            <person name="Vainshtein Y."/>
            <person name="Kirstahler P."/>
            <person name="Sohn K."/>
        </authorList>
    </citation>
    <scope>NUCLEOTIDE SEQUENCE [LARGE SCALE GENOMIC DNA]</scope>
    <source>
        <strain evidence="1 2">DSM 40063</strain>
    </source>
</reference>
<sequence>MRTSATAPSGAATAVCSDWYRLNFGAAMKSLNSEITGVKQVCSSPSTA</sequence>
<dbReference type="EMBL" id="MIFZ01000328">
    <property type="protein sequence ID" value="OSY49294.1"/>
    <property type="molecule type" value="Genomic_DNA"/>
</dbReference>
<evidence type="ECO:0000313" key="2">
    <source>
        <dbReference type="Proteomes" id="UP000194318"/>
    </source>
</evidence>
<organism evidence="1 2">
    <name type="scientific">Streptomyces fradiae ATCC 10745 = DSM 40063</name>
    <dbReference type="NCBI Taxonomy" id="1319510"/>
    <lineage>
        <taxon>Bacteria</taxon>
        <taxon>Bacillati</taxon>
        <taxon>Actinomycetota</taxon>
        <taxon>Actinomycetes</taxon>
        <taxon>Kitasatosporales</taxon>
        <taxon>Streptomycetaceae</taxon>
        <taxon>Streptomyces</taxon>
    </lineage>
</organism>